<dbReference type="Gene3D" id="3.30.300.30">
    <property type="match status" value="1"/>
</dbReference>
<dbReference type="EMBL" id="ALYF01000002">
    <property type="protein sequence ID" value="EJW22028.1"/>
    <property type="molecule type" value="Genomic_DNA"/>
</dbReference>
<evidence type="ECO:0008006" key="8">
    <source>
        <dbReference type="Google" id="ProtNLM"/>
    </source>
</evidence>
<evidence type="ECO:0000313" key="6">
    <source>
        <dbReference type="EMBL" id="EJW22028.1"/>
    </source>
</evidence>
<dbReference type="eggNOG" id="COG0318">
    <property type="taxonomic scope" value="Bacteria"/>
</dbReference>
<organism evidence="6 7">
    <name type="scientific">alpha proteobacterium IMCC14465</name>
    <dbReference type="NCBI Taxonomy" id="1220535"/>
    <lineage>
        <taxon>Bacteria</taxon>
        <taxon>Pseudomonadati</taxon>
        <taxon>Pseudomonadota</taxon>
        <taxon>Alphaproteobacteria</taxon>
        <taxon>PS1 clade</taxon>
    </lineage>
</organism>
<comment type="similarity">
    <text evidence="1">Belongs to the ATP-dependent AMP-binding enzyme family.</text>
</comment>
<dbReference type="Gene3D" id="2.30.38.10">
    <property type="entry name" value="Luciferase, Domain 3"/>
    <property type="match status" value="1"/>
</dbReference>
<keyword evidence="3" id="KW-1133">Transmembrane helix</keyword>
<feature type="domain" description="AMP-dependent synthetase/ligase" evidence="4">
    <location>
        <begin position="56"/>
        <end position="432"/>
    </location>
</feature>
<evidence type="ECO:0000259" key="4">
    <source>
        <dbReference type="Pfam" id="PF00501"/>
    </source>
</evidence>
<sequence length="574" mass="63472">MTDKNMYEILNQVIDELTGEASLFALTTTEVNGVAVKSFALAPPTLRDVWSLTEPHAENTYIIYEDERWLYKDAHAEIASIGNWLLANGVQPGDRVAIAMRNFPEWTLAYWGAVNVGVAVVGINAWWIEEELAFALEDSQPKILICDQQRHDRFMNIKDRFPDMRVVGVRMDTPSEDVPSEDVIDYAALKDFGGDQPTPEFDTDSDACIFYTSGTTGRPKGAQLTHRSCINQLMGYVLSTYVYNISSARYHGDMENDGTQPPPITIVTTPLFHVTANNCVMQPATIGGGTMIHMYKWDAKEALEIIEKEKVNALTGVPVMSREVLTHPDFEKHDTSSITTMGGGGAQVPPDLVLKIDEKLVNGKPGTGYGMTEGSGMMCSITKDYYVANPESVGPPIPVYETKIVDENDNEVAAGELGEICFKSAAIFKGYLNNPEATAETIRDGWLYTGDIARKDENGFVYIMDRAKDMLIRGGENVYCAEVESSIYKYEGIAECSVFGVPDDRLGEEVGVAIYLTPGVTMTAEELRAHCKATMAAYKSPRYIWFLDRPLPRNASGKFLKRELKDALDTALAV</sequence>
<dbReference type="PROSITE" id="PS00455">
    <property type="entry name" value="AMP_BINDING"/>
    <property type="match status" value="1"/>
</dbReference>
<reference evidence="6 7" key="1">
    <citation type="journal article" date="2012" name="J. Bacteriol.">
        <title>Genome Sequence of Strain IMCC14465, Isolated from the East Sea, Belonging to the PS1 Clade of Alphaproteobacteria.</title>
        <authorList>
            <person name="Yang S.J."/>
            <person name="Kang I."/>
            <person name="Cho J.C."/>
        </authorList>
    </citation>
    <scope>NUCLEOTIDE SEQUENCE [LARGE SCALE GENOMIC DNA]</scope>
    <source>
        <strain evidence="6 7">IMCC14465</strain>
    </source>
</reference>
<dbReference type="InterPro" id="IPR020845">
    <property type="entry name" value="AMP-binding_CS"/>
</dbReference>
<gene>
    <name evidence="6" type="ORF">IMCC14465_04220</name>
</gene>
<keyword evidence="7" id="KW-1185">Reference proteome</keyword>
<protein>
    <recommendedName>
        <fullName evidence="8">AMP-dependent synthetase and ligase</fullName>
    </recommendedName>
</protein>
<name>J9DIX7_9PROT</name>
<evidence type="ECO:0000313" key="7">
    <source>
        <dbReference type="Proteomes" id="UP000004836"/>
    </source>
</evidence>
<keyword evidence="3" id="KW-0812">Transmembrane</keyword>
<dbReference type="InterPro" id="IPR045851">
    <property type="entry name" value="AMP-bd_C_sf"/>
</dbReference>
<dbReference type="Gene3D" id="3.40.50.980">
    <property type="match status" value="2"/>
</dbReference>
<dbReference type="PATRIC" id="fig|1220535.3.peg.418"/>
<dbReference type="GO" id="GO:0031956">
    <property type="term" value="F:medium-chain fatty acid-CoA ligase activity"/>
    <property type="evidence" value="ECO:0007669"/>
    <property type="project" value="TreeGrafter"/>
</dbReference>
<evidence type="ECO:0000256" key="3">
    <source>
        <dbReference type="SAM" id="Phobius"/>
    </source>
</evidence>
<dbReference type="AlphaFoldDB" id="J9DIX7"/>
<dbReference type="SUPFAM" id="SSF56801">
    <property type="entry name" value="Acetyl-CoA synthetase-like"/>
    <property type="match status" value="1"/>
</dbReference>
<proteinExistence type="inferred from homology"/>
<feature type="transmembrane region" description="Helical" evidence="3">
    <location>
        <begin position="108"/>
        <end position="128"/>
    </location>
</feature>
<keyword evidence="2" id="KW-0436">Ligase</keyword>
<dbReference type="Proteomes" id="UP000004836">
    <property type="component" value="Unassembled WGS sequence"/>
</dbReference>
<dbReference type="InterPro" id="IPR025110">
    <property type="entry name" value="AMP-bd_C"/>
</dbReference>
<accession>J9DIX7</accession>
<evidence type="ECO:0000256" key="1">
    <source>
        <dbReference type="ARBA" id="ARBA00006432"/>
    </source>
</evidence>
<dbReference type="InterPro" id="IPR000873">
    <property type="entry name" value="AMP-dep_synth/lig_dom"/>
</dbReference>
<evidence type="ECO:0000256" key="2">
    <source>
        <dbReference type="ARBA" id="ARBA00022598"/>
    </source>
</evidence>
<keyword evidence="3" id="KW-0472">Membrane</keyword>
<dbReference type="Pfam" id="PF00501">
    <property type="entry name" value="AMP-binding"/>
    <property type="match status" value="1"/>
</dbReference>
<dbReference type="PANTHER" id="PTHR43201:SF5">
    <property type="entry name" value="MEDIUM-CHAIN ACYL-COA LIGASE ACSF2, MITOCHONDRIAL"/>
    <property type="match status" value="1"/>
</dbReference>
<dbReference type="Pfam" id="PF13193">
    <property type="entry name" value="AMP-binding_C"/>
    <property type="match status" value="1"/>
</dbReference>
<evidence type="ECO:0000259" key="5">
    <source>
        <dbReference type="Pfam" id="PF13193"/>
    </source>
</evidence>
<comment type="caution">
    <text evidence="6">The sequence shown here is derived from an EMBL/GenBank/DDBJ whole genome shotgun (WGS) entry which is preliminary data.</text>
</comment>
<feature type="domain" description="AMP-binding enzyme C-terminal" evidence="5">
    <location>
        <begin position="482"/>
        <end position="558"/>
    </location>
</feature>
<dbReference type="STRING" id="1220535.IMCC14465_04220"/>
<dbReference type="PANTHER" id="PTHR43201">
    <property type="entry name" value="ACYL-COA SYNTHETASE"/>
    <property type="match status" value="1"/>
</dbReference>
<dbReference type="GO" id="GO:0006631">
    <property type="term" value="P:fatty acid metabolic process"/>
    <property type="evidence" value="ECO:0007669"/>
    <property type="project" value="TreeGrafter"/>
</dbReference>